<evidence type="ECO:0000256" key="1">
    <source>
        <dbReference type="SAM" id="Phobius"/>
    </source>
</evidence>
<sequence>MNKKLKILAIVGVFIVTLLFTGWQVFNYYWRTRGTINTFHSFSEPDTISYTDIRWVEDSYGPLKTNIGAFFVKVKLNGIDDSFYMQFDTGTSQSLLYGKTLNTLKQKYPSFEPVKSQSGSSWLESPNLVIGKLSFDAEKILALDDLGSDEIDSSFIIIGTIGFDAIVGRKLILDFKNNRLTITNKDINNLGFSFTEVAGASIDRFPILIPAVVNENKVQLSYDTGSSMFPLVVDNQKLIGLKNAEPIDTLCCVTSWGKSFNFYRRKLNTSIKIGELTEEKPYVYSSNAMEQYSIFPSWLMMGLTGNQMFLNKVILVDTENNIFGINN</sequence>
<organism evidence="2 3">
    <name type="scientific">Marivirga sericea</name>
    <dbReference type="NCBI Taxonomy" id="1028"/>
    <lineage>
        <taxon>Bacteria</taxon>
        <taxon>Pseudomonadati</taxon>
        <taxon>Bacteroidota</taxon>
        <taxon>Cytophagia</taxon>
        <taxon>Cytophagales</taxon>
        <taxon>Marivirgaceae</taxon>
        <taxon>Marivirga</taxon>
    </lineage>
</organism>
<evidence type="ECO:0000313" key="2">
    <source>
        <dbReference type="EMBL" id="SMG49181.1"/>
    </source>
</evidence>
<gene>
    <name evidence="2" type="ORF">SAMN05661096_03577</name>
</gene>
<keyword evidence="3" id="KW-1185">Reference proteome</keyword>
<feature type="transmembrane region" description="Helical" evidence="1">
    <location>
        <begin position="7"/>
        <end position="30"/>
    </location>
</feature>
<keyword evidence="1" id="KW-0812">Transmembrane</keyword>
<evidence type="ECO:0000313" key="3">
    <source>
        <dbReference type="Proteomes" id="UP000193804"/>
    </source>
</evidence>
<name>A0A1X7L5Q2_9BACT</name>
<dbReference type="RefSeq" id="WP_085518700.1">
    <property type="nucleotide sequence ID" value="NZ_FXAW01000008.1"/>
</dbReference>
<dbReference type="EMBL" id="FXAW01000008">
    <property type="protein sequence ID" value="SMG49181.1"/>
    <property type="molecule type" value="Genomic_DNA"/>
</dbReference>
<accession>A0A1X7L5Q2</accession>
<dbReference type="STRING" id="1028.SAMN05661096_03577"/>
<dbReference type="AlphaFoldDB" id="A0A1X7L5Q2"/>
<dbReference type="OrthoDB" id="7548156at2"/>
<dbReference type="Proteomes" id="UP000193804">
    <property type="component" value="Unassembled WGS sequence"/>
</dbReference>
<protein>
    <recommendedName>
        <fullName evidence="4">Aspartyl protease</fullName>
    </recommendedName>
</protein>
<proteinExistence type="predicted"/>
<evidence type="ECO:0008006" key="4">
    <source>
        <dbReference type="Google" id="ProtNLM"/>
    </source>
</evidence>
<reference evidence="3" key="1">
    <citation type="submission" date="2017-04" db="EMBL/GenBank/DDBJ databases">
        <authorList>
            <person name="Varghese N."/>
            <person name="Submissions S."/>
        </authorList>
    </citation>
    <scope>NUCLEOTIDE SEQUENCE [LARGE SCALE GENOMIC DNA]</scope>
    <source>
        <strain evidence="3">DSM 4125</strain>
    </source>
</reference>
<keyword evidence="1" id="KW-1133">Transmembrane helix</keyword>
<keyword evidence="1" id="KW-0472">Membrane</keyword>